<evidence type="ECO:0000256" key="2">
    <source>
        <dbReference type="ARBA" id="ARBA00023015"/>
    </source>
</evidence>
<name>A0AAU7CGB1_9BACT</name>
<feature type="domain" description="RNA polymerase sigma factor 70 region 4 type 2" evidence="6">
    <location>
        <begin position="141"/>
        <end position="192"/>
    </location>
</feature>
<dbReference type="Pfam" id="PF08281">
    <property type="entry name" value="Sigma70_r4_2"/>
    <property type="match status" value="1"/>
</dbReference>
<evidence type="ECO:0000259" key="6">
    <source>
        <dbReference type="Pfam" id="PF08281"/>
    </source>
</evidence>
<gene>
    <name evidence="7" type="ORF">V5E97_39210</name>
</gene>
<dbReference type="EMBL" id="CP155447">
    <property type="protein sequence ID" value="XBH04281.1"/>
    <property type="molecule type" value="Genomic_DNA"/>
</dbReference>
<proteinExistence type="inferred from homology"/>
<keyword evidence="3" id="KW-0731">Sigma factor</keyword>
<dbReference type="InterPro" id="IPR036388">
    <property type="entry name" value="WH-like_DNA-bd_sf"/>
</dbReference>
<dbReference type="InterPro" id="IPR039425">
    <property type="entry name" value="RNA_pol_sigma-70-like"/>
</dbReference>
<evidence type="ECO:0000256" key="1">
    <source>
        <dbReference type="ARBA" id="ARBA00010641"/>
    </source>
</evidence>
<feature type="domain" description="RNA polymerase sigma-70 region 2" evidence="5">
    <location>
        <begin position="47"/>
        <end position="115"/>
    </location>
</feature>
<dbReference type="PANTHER" id="PTHR43133">
    <property type="entry name" value="RNA POLYMERASE ECF-TYPE SIGMA FACTO"/>
    <property type="match status" value="1"/>
</dbReference>
<dbReference type="PANTHER" id="PTHR43133:SF51">
    <property type="entry name" value="RNA POLYMERASE SIGMA FACTOR"/>
    <property type="match status" value="1"/>
</dbReference>
<dbReference type="InterPro" id="IPR014284">
    <property type="entry name" value="RNA_pol_sigma-70_dom"/>
</dbReference>
<dbReference type="AlphaFoldDB" id="A0AAU7CGB1"/>
<protein>
    <submittedName>
        <fullName evidence="7">Sigma-70 family RNA polymerase sigma factor</fullName>
    </submittedName>
</protein>
<dbReference type="InterPro" id="IPR013324">
    <property type="entry name" value="RNA_pol_sigma_r3/r4-like"/>
</dbReference>
<dbReference type="Gene3D" id="1.10.10.10">
    <property type="entry name" value="Winged helix-like DNA-binding domain superfamily/Winged helix DNA-binding domain"/>
    <property type="match status" value="1"/>
</dbReference>
<dbReference type="RefSeq" id="WP_406697035.1">
    <property type="nucleotide sequence ID" value="NZ_CP155447.1"/>
</dbReference>
<evidence type="ECO:0000313" key="7">
    <source>
        <dbReference type="EMBL" id="XBH04281.1"/>
    </source>
</evidence>
<dbReference type="NCBIfam" id="TIGR02937">
    <property type="entry name" value="sigma70-ECF"/>
    <property type="match status" value="1"/>
</dbReference>
<dbReference type="GO" id="GO:0003677">
    <property type="term" value="F:DNA binding"/>
    <property type="evidence" value="ECO:0007669"/>
    <property type="project" value="InterPro"/>
</dbReference>
<keyword evidence="4" id="KW-0804">Transcription</keyword>
<evidence type="ECO:0000259" key="5">
    <source>
        <dbReference type="Pfam" id="PF04542"/>
    </source>
</evidence>
<dbReference type="SUPFAM" id="SSF88946">
    <property type="entry name" value="Sigma2 domain of RNA polymerase sigma factors"/>
    <property type="match status" value="1"/>
</dbReference>
<dbReference type="InterPro" id="IPR013325">
    <property type="entry name" value="RNA_pol_sigma_r2"/>
</dbReference>
<dbReference type="Gene3D" id="1.10.1740.10">
    <property type="match status" value="1"/>
</dbReference>
<keyword evidence="2" id="KW-0805">Transcription regulation</keyword>
<dbReference type="Pfam" id="PF04542">
    <property type="entry name" value="Sigma70_r2"/>
    <property type="match status" value="1"/>
</dbReference>
<dbReference type="InterPro" id="IPR013249">
    <property type="entry name" value="RNA_pol_sigma70_r4_t2"/>
</dbReference>
<dbReference type="SUPFAM" id="SSF88659">
    <property type="entry name" value="Sigma3 and sigma4 domains of RNA polymerase sigma factors"/>
    <property type="match status" value="1"/>
</dbReference>
<reference evidence="7" key="1">
    <citation type="submission" date="2024-05" db="EMBL/GenBank/DDBJ databases">
        <title>Planctomycetes of the genus Singulisphaera possess chitinolytic capabilities.</title>
        <authorList>
            <person name="Ivanova A."/>
        </authorList>
    </citation>
    <scope>NUCLEOTIDE SEQUENCE</scope>
    <source>
        <strain evidence="7">Ch08T</strain>
    </source>
</reference>
<evidence type="ECO:0000256" key="3">
    <source>
        <dbReference type="ARBA" id="ARBA00023082"/>
    </source>
</evidence>
<accession>A0AAU7CGB1</accession>
<dbReference type="GO" id="GO:0006352">
    <property type="term" value="P:DNA-templated transcription initiation"/>
    <property type="evidence" value="ECO:0007669"/>
    <property type="project" value="InterPro"/>
</dbReference>
<comment type="similarity">
    <text evidence="1">Belongs to the sigma-70 factor family. ECF subfamily.</text>
</comment>
<sequence length="279" mass="31056">MGTSDVALGELTTLFQFGTVGDVDDNQLLDRFLSSRDSGAEAAFAALVERHGPMVLGICRRRLGDPHDAQDAFQTTFLVLVKRAHSIRNQKSVASWLFGVACRVTARAKRDEARRIAKERHAAKMLEALKPVDGPLESWSELYEEVERLPDKYRLPIVLHYFEHMSYEQVAKRVDCPLRTVQTRLARGRERLRSRLRRRGLETSAGLLVAAQTKDVCSLEFSKALAWKLARDASRFASESLSPLVSAKVASWTSGVLRTMIMTKLVSASVVAMAIGGLE</sequence>
<evidence type="ECO:0000256" key="4">
    <source>
        <dbReference type="ARBA" id="ARBA00023163"/>
    </source>
</evidence>
<organism evidence="7">
    <name type="scientific">Singulisphaera sp. Ch08</name>
    <dbReference type="NCBI Taxonomy" id="3120278"/>
    <lineage>
        <taxon>Bacteria</taxon>
        <taxon>Pseudomonadati</taxon>
        <taxon>Planctomycetota</taxon>
        <taxon>Planctomycetia</taxon>
        <taxon>Isosphaerales</taxon>
        <taxon>Isosphaeraceae</taxon>
        <taxon>Singulisphaera</taxon>
    </lineage>
</organism>
<dbReference type="GO" id="GO:0016987">
    <property type="term" value="F:sigma factor activity"/>
    <property type="evidence" value="ECO:0007669"/>
    <property type="project" value="UniProtKB-KW"/>
</dbReference>
<dbReference type="InterPro" id="IPR007627">
    <property type="entry name" value="RNA_pol_sigma70_r2"/>
</dbReference>